<keyword evidence="1" id="KW-0472">Membrane</keyword>
<dbReference type="EMBL" id="JAETXX010000001">
    <property type="protein sequence ID" value="MCF8713200.1"/>
    <property type="molecule type" value="Genomic_DNA"/>
</dbReference>
<proteinExistence type="predicted"/>
<keyword evidence="3" id="KW-1185">Reference proteome</keyword>
<evidence type="ECO:0000256" key="1">
    <source>
        <dbReference type="SAM" id="Phobius"/>
    </source>
</evidence>
<accession>A0ABS9IYE1</accession>
<comment type="caution">
    <text evidence="2">The sequence shown here is derived from an EMBL/GenBank/DDBJ whole genome shotgun (WGS) entry which is preliminary data.</text>
</comment>
<sequence>MRWIIPGIKFRKMIKNWINKNLGLLNLAFIFLFAALWIVVDNNDIMFQLAMLSGILFCFVGFITLSFQSYSKYFKPTDIEEVKSRSERKIILKISPKALLATMIDFFERNDVVLNNDKENRIRRFIINVFDFNSKYSFSSSAEGTINFLNFEAREKLCYLIMLLKNSNSIEYKSLREIYLALINELKESNPENIGLGKVTMKNLFYEINKNPQLLKSIPKQIGYSSYSFFKSTLQNTK</sequence>
<evidence type="ECO:0000313" key="3">
    <source>
        <dbReference type="Proteomes" id="UP000829517"/>
    </source>
</evidence>
<protein>
    <recommendedName>
        <fullName evidence="4">Phage abortive infection protein</fullName>
    </recommendedName>
</protein>
<dbReference type="RefSeq" id="WP_236957171.1">
    <property type="nucleotide sequence ID" value="NZ_JAETXX010000001.1"/>
</dbReference>
<keyword evidence="1" id="KW-0812">Transmembrane</keyword>
<feature type="transmembrane region" description="Helical" evidence="1">
    <location>
        <begin position="21"/>
        <end position="39"/>
    </location>
</feature>
<reference evidence="2 3" key="1">
    <citation type="submission" date="2021-01" db="EMBL/GenBank/DDBJ databases">
        <title>Genome sequencing of Joostella atrarenae M1-2 (= KCTC 23194).</title>
        <authorList>
            <person name="Zakaria M.R."/>
            <person name="Lam M.Q."/>
            <person name="Chong C.S."/>
        </authorList>
    </citation>
    <scope>NUCLEOTIDE SEQUENCE [LARGE SCALE GENOMIC DNA]</scope>
    <source>
        <strain evidence="2 3">M1-2</strain>
    </source>
</reference>
<evidence type="ECO:0008006" key="4">
    <source>
        <dbReference type="Google" id="ProtNLM"/>
    </source>
</evidence>
<name>A0ABS9IYE1_9FLAO</name>
<organism evidence="2 3">
    <name type="scientific">Joostella atrarenae</name>
    <dbReference type="NCBI Taxonomy" id="679257"/>
    <lineage>
        <taxon>Bacteria</taxon>
        <taxon>Pseudomonadati</taxon>
        <taxon>Bacteroidota</taxon>
        <taxon>Flavobacteriia</taxon>
        <taxon>Flavobacteriales</taxon>
        <taxon>Flavobacteriaceae</taxon>
        <taxon>Joostella</taxon>
    </lineage>
</organism>
<feature type="transmembrane region" description="Helical" evidence="1">
    <location>
        <begin position="45"/>
        <end position="67"/>
    </location>
</feature>
<dbReference type="Proteomes" id="UP000829517">
    <property type="component" value="Unassembled WGS sequence"/>
</dbReference>
<keyword evidence="1" id="KW-1133">Transmembrane helix</keyword>
<evidence type="ECO:0000313" key="2">
    <source>
        <dbReference type="EMBL" id="MCF8713200.1"/>
    </source>
</evidence>
<gene>
    <name evidence="2" type="ORF">JM658_00020</name>
</gene>